<keyword evidence="4" id="KW-0804">Transcription</keyword>
<dbReference type="Pfam" id="PF00480">
    <property type="entry name" value="ROK"/>
    <property type="match status" value="1"/>
</dbReference>
<organism evidence="6 7">
    <name type="scientific">Moellerella wisconsensis ATCC 35017</name>
    <dbReference type="NCBI Taxonomy" id="1354267"/>
    <lineage>
        <taxon>Bacteria</taxon>
        <taxon>Pseudomonadati</taxon>
        <taxon>Pseudomonadota</taxon>
        <taxon>Gammaproteobacteria</taxon>
        <taxon>Enterobacterales</taxon>
        <taxon>Morganellaceae</taxon>
        <taxon>Moellerella</taxon>
    </lineage>
</organism>
<sequence>MSMDNLTGHNDQIKQLNTGLIYRLIDLHGPISRISLSKKAKLAPASITKITRELAEAHLIKEIEFPVLGLRGRPAVGLEIDSEGWQFLAIRINKQQLVFSLRELNANLIIEDEFDFTAQGNANFSQQLLDSISLFFSRYQNFLERLTAITIITQANIDPSAGIINQLDDYNIKNLPIKVQIENKIGLPVYLQKDIYAWTLTESFVGAAKDCANILHIILDDQINAGVITNNYLIHAENSRTIELAHMQINREGIKCSCGNIGCLKTVASIPNLLKRITILLAQYPQSILHQQEITIKHFCQAIVAKDPLCLEILGDFSRDLGRAIAPLINIFGPEVIVIGSPLNTIAEIFYPQLAAIIKSTSVPKYTSNLQLRAAKYTNTGTYNSSALIKQSLYNGELLLKLLQG</sequence>
<dbReference type="GO" id="GO:0006351">
    <property type="term" value="P:DNA-templated transcription"/>
    <property type="evidence" value="ECO:0007669"/>
    <property type="project" value="TreeGrafter"/>
</dbReference>
<keyword evidence="5" id="KW-0119">Carbohydrate metabolism</keyword>
<dbReference type="AlphaFoldDB" id="A0A0N0IA67"/>
<dbReference type="GO" id="GO:0003677">
    <property type="term" value="F:DNA binding"/>
    <property type="evidence" value="ECO:0007669"/>
    <property type="project" value="UniProtKB-KW"/>
</dbReference>
<dbReference type="GO" id="GO:0006355">
    <property type="term" value="P:regulation of DNA-templated transcription"/>
    <property type="evidence" value="ECO:0007669"/>
    <property type="project" value="UniProtKB-ARBA"/>
</dbReference>
<dbReference type="InterPro" id="IPR036390">
    <property type="entry name" value="WH_DNA-bd_sf"/>
</dbReference>
<dbReference type="PANTHER" id="PTHR18964:SF149">
    <property type="entry name" value="BIFUNCTIONAL UDP-N-ACETYLGLUCOSAMINE 2-EPIMERASE_N-ACETYLMANNOSAMINE KINASE"/>
    <property type="match status" value="1"/>
</dbReference>
<protein>
    <submittedName>
        <fullName evidence="6">Transcriptional repressor</fullName>
    </submittedName>
</protein>
<dbReference type="OrthoDB" id="3189808at2"/>
<dbReference type="FunFam" id="1.10.10.10:FF:000045">
    <property type="entry name" value="ROK family transcriptional regulator"/>
    <property type="match status" value="1"/>
</dbReference>
<evidence type="ECO:0000256" key="1">
    <source>
        <dbReference type="ARBA" id="ARBA00006479"/>
    </source>
</evidence>
<dbReference type="PANTHER" id="PTHR18964">
    <property type="entry name" value="ROK (REPRESSOR, ORF, KINASE) FAMILY"/>
    <property type="match status" value="1"/>
</dbReference>
<gene>
    <name evidence="6" type="ORF">M992_1939</name>
</gene>
<comment type="caution">
    <text evidence="6">The sequence shown here is derived from an EMBL/GenBank/DDBJ whole genome shotgun (WGS) entry which is preliminary data.</text>
</comment>
<evidence type="ECO:0000256" key="2">
    <source>
        <dbReference type="ARBA" id="ARBA00023015"/>
    </source>
</evidence>
<dbReference type="InterPro" id="IPR000600">
    <property type="entry name" value="ROK"/>
</dbReference>
<evidence type="ECO:0000313" key="6">
    <source>
        <dbReference type="EMBL" id="KPD02782.1"/>
    </source>
</evidence>
<dbReference type="EMBL" id="LGAA01000018">
    <property type="protein sequence ID" value="KPD02782.1"/>
    <property type="molecule type" value="Genomic_DNA"/>
</dbReference>
<name>A0A0N0IA67_9GAMM</name>
<evidence type="ECO:0000256" key="3">
    <source>
        <dbReference type="ARBA" id="ARBA00023125"/>
    </source>
</evidence>
<dbReference type="InterPro" id="IPR036388">
    <property type="entry name" value="WH-like_DNA-bd_sf"/>
</dbReference>
<evidence type="ECO:0000256" key="4">
    <source>
        <dbReference type="ARBA" id="ARBA00023163"/>
    </source>
</evidence>
<dbReference type="SUPFAM" id="SSF46785">
    <property type="entry name" value="Winged helix' DNA-binding domain"/>
    <property type="match status" value="1"/>
</dbReference>
<dbReference type="CDD" id="cd24074">
    <property type="entry name" value="ASKHA_ATPase_ROK_Mlc"/>
    <property type="match status" value="1"/>
</dbReference>
<keyword evidence="3" id="KW-0238">DNA-binding</keyword>
<dbReference type="Gene3D" id="3.30.420.40">
    <property type="match status" value="2"/>
</dbReference>
<dbReference type="InterPro" id="IPR043129">
    <property type="entry name" value="ATPase_NBD"/>
</dbReference>
<keyword evidence="7" id="KW-1185">Reference proteome</keyword>
<dbReference type="Proteomes" id="UP000053226">
    <property type="component" value="Unassembled WGS sequence"/>
</dbReference>
<comment type="similarity">
    <text evidence="1">Belongs to the ROK (NagC/XylR) family.</text>
</comment>
<dbReference type="Gene3D" id="1.10.10.10">
    <property type="entry name" value="Winged helix-like DNA-binding domain superfamily/Winged helix DNA-binding domain"/>
    <property type="match status" value="1"/>
</dbReference>
<keyword evidence="2" id="KW-0805">Transcription regulation</keyword>
<reference evidence="6 7" key="1">
    <citation type="submission" date="2015-07" db="EMBL/GenBank/DDBJ databases">
        <title>ATOL: Assembling a taxonomically balanced genome-scale reconstruction of the evolutionary history of the Enterobacteriaceae.</title>
        <authorList>
            <person name="Plunkett G.III."/>
            <person name="Neeno-Eckwall E.C."/>
            <person name="Glasner J.D."/>
            <person name="Perna N.T."/>
        </authorList>
    </citation>
    <scope>NUCLEOTIDE SEQUENCE [LARGE SCALE GENOMIC DNA]</scope>
    <source>
        <strain evidence="6 7">ATCC 35017</strain>
    </source>
</reference>
<proteinExistence type="inferred from homology"/>
<accession>A0A0N0IA67</accession>
<evidence type="ECO:0000256" key="5">
    <source>
        <dbReference type="ARBA" id="ARBA00023277"/>
    </source>
</evidence>
<dbReference type="SUPFAM" id="SSF53067">
    <property type="entry name" value="Actin-like ATPase domain"/>
    <property type="match status" value="2"/>
</dbReference>
<evidence type="ECO:0000313" key="7">
    <source>
        <dbReference type="Proteomes" id="UP000053226"/>
    </source>
</evidence>